<feature type="chain" id="PRO_5029838630" description="serine C-palmitoyltransferase" evidence="13">
    <location>
        <begin position="16"/>
        <end position="519"/>
    </location>
</feature>
<sequence>MLLLLLLRFCHWVAAALEDDADVTRGGEEFIVAVVVVAVCGVSMAMLVEFKDTVLGMLPDALVTDAVIFGVHIHGHLLLETLLVVVIFYLLLQQSYTPENRALTETEIDQLCEEWTPEPLHPVITDDMEMKTPILESAAGPHTIIDGKDVINMSTADYLGLIGNPKVKEACNAAVEKYGVGACGPRGFYGTMDVHLDFEKKIADFMGTPDSILYSYGLATTTSVIPAFCKAGDLILADDGVNWSLQNGLYLSRSKVKYFKHNDMKDLKARLEEVRKEDKRKKPLNRRFIIVEAIYQNSGQMVPLDELCRLKEEYKFRVLIDESNSIGVLGKTGRGISEHFNISVEKLDIITAVMGHALASEGGICTGSAEVVSHQRLSGSGYCFSAALPPFLASAGIAAVEILENNPQLLSRLHKNISLVHSNLSSVPGIRIGCNKLSPIVFLHLEESASFAEDSSILQRVVDLMLDEGILLSLTKRSLLDNCKLPAAIKVVVTAGHSEEDLLLVTSKLRNVMAKVLRC</sequence>
<evidence type="ECO:0000256" key="9">
    <source>
        <dbReference type="ARBA" id="ARBA00023098"/>
    </source>
</evidence>
<comment type="pathway">
    <text evidence="3">Sphingolipid metabolism.</text>
</comment>
<dbReference type="Pfam" id="PF00155">
    <property type="entry name" value="Aminotran_1_2"/>
    <property type="match status" value="1"/>
</dbReference>
<dbReference type="InterPro" id="IPR004839">
    <property type="entry name" value="Aminotransferase_I/II_large"/>
</dbReference>
<dbReference type="EnsemblPlants" id="Pp3c7_5350V3.2">
    <property type="protein sequence ID" value="Pp3c7_5350V3.2"/>
    <property type="gene ID" value="Pp3c7_5350"/>
</dbReference>
<keyword evidence="6" id="KW-0808">Transferase</keyword>
<evidence type="ECO:0000256" key="12">
    <source>
        <dbReference type="SAM" id="Phobius"/>
    </source>
</evidence>
<evidence type="ECO:0000259" key="14">
    <source>
        <dbReference type="Pfam" id="PF00155"/>
    </source>
</evidence>
<comment type="similarity">
    <text evidence="4">Belongs to the class-II pyridoxal-phosphate-dependent aminotransferase family.</text>
</comment>
<gene>
    <name evidence="15" type="primary">LOC112284621</name>
</gene>
<accession>A0A7I4FTW9</accession>
<keyword evidence="16" id="KW-1185">Reference proteome</keyword>
<evidence type="ECO:0000256" key="7">
    <source>
        <dbReference type="ARBA" id="ARBA00022898"/>
    </source>
</evidence>
<keyword evidence="10" id="KW-0012">Acyltransferase</keyword>
<evidence type="ECO:0000256" key="1">
    <source>
        <dbReference type="ARBA" id="ARBA00001933"/>
    </source>
</evidence>
<evidence type="ECO:0000256" key="3">
    <source>
        <dbReference type="ARBA" id="ARBA00004991"/>
    </source>
</evidence>
<dbReference type="EMBL" id="ABEU02000007">
    <property type="status" value="NOT_ANNOTATED_CDS"/>
    <property type="molecule type" value="Genomic_DNA"/>
</dbReference>
<evidence type="ECO:0000256" key="11">
    <source>
        <dbReference type="ARBA" id="ARBA00048528"/>
    </source>
</evidence>
<evidence type="ECO:0000256" key="10">
    <source>
        <dbReference type="ARBA" id="ARBA00023315"/>
    </source>
</evidence>
<dbReference type="Gene3D" id="3.40.640.10">
    <property type="entry name" value="Type I PLP-dependent aspartate aminotransferase-like (Major domain)"/>
    <property type="match status" value="1"/>
</dbReference>
<feature type="transmembrane region" description="Helical" evidence="12">
    <location>
        <begin position="62"/>
        <end position="92"/>
    </location>
</feature>
<comment type="pathway">
    <text evidence="2">Lipid metabolism; sphingolipid metabolism.</text>
</comment>
<evidence type="ECO:0000313" key="15">
    <source>
        <dbReference type="EnsemblPlants" id="Pp3c7_5350V3.2"/>
    </source>
</evidence>
<dbReference type="GO" id="GO:0004758">
    <property type="term" value="F:serine C-palmitoyltransferase activity"/>
    <property type="evidence" value="ECO:0000318"/>
    <property type="project" value="GO_Central"/>
</dbReference>
<dbReference type="GO" id="GO:0046512">
    <property type="term" value="P:sphingosine biosynthetic process"/>
    <property type="evidence" value="ECO:0000318"/>
    <property type="project" value="GO_Central"/>
</dbReference>
<organism evidence="15 16">
    <name type="scientific">Physcomitrium patens</name>
    <name type="common">Spreading-leaved earth moss</name>
    <name type="synonym">Physcomitrella patens</name>
    <dbReference type="NCBI Taxonomy" id="3218"/>
    <lineage>
        <taxon>Eukaryota</taxon>
        <taxon>Viridiplantae</taxon>
        <taxon>Streptophyta</taxon>
        <taxon>Embryophyta</taxon>
        <taxon>Bryophyta</taxon>
        <taxon>Bryophytina</taxon>
        <taxon>Bryopsida</taxon>
        <taxon>Funariidae</taxon>
        <taxon>Funariales</taxon>
        <taxon>Funariaceae</taxon>
        <taxon>Physcomitrium</taxon>
    </lineage>
</organism>
<keyword evidence="7" id="KW-0663">Pyridoxal phosphate</keyword>
<evidence type="ECO:0000256" key="8">
    <source>
        <dbReference type="ARBA" id="ARBA00022919"/>
    </source>
</evidence>
<dbReference type="InParanoid" id="A0A7I4FTW9"/>
<dbReference type="SUPFAM" id="SSF53383">
    <property type="entry name" value="PLP-dependent transferases"/>
    <property type="match status" value="1"/>
</dbReference>
<dbReference type="Proteomes" id="UP000006727">
    <property type="component" value="Chromosome 7"/>
</dbReference>
<evidence type="ECO:0000256" key="5">
    <source>
        <dbReference type="ARBA" id="ARBA00013220"/>
    </source>
</evidence>
<dbReference type="InterPro" id="IPR015422">
    <property type="entry name" value="PyrdxlP-dep_Trfase_small"/>
</dbReference>
<dbReference type="AlphaFoldDB" id="A0A7I4FTW9"/>
<keyword evidence="9" id="KW-0443">Lipid metabolism</keyword>
<dbReference type="PANTHER" id="PTHR13693:SF2">
    <property type="entry name" value="SERINE PALMITOYLTRANSFERASE 1"/>
    <property type="match status" value="1"/>
</dbReference>
<keyword evidence="12" id="KW-0472">Membrane</keyword>
<name>A0A7I4FTW9_PHYPA</name>
<dbReference type="InterPro" id="IPR050087">
    <property type="entry name" value="AON_synthase_class-II"/>
</dbReference>
<feature type="domain" description="Aminotransferase class I/classII large" evidence="14">
    <location>
        <begin position="148"/>
        <end position="502"/>
    </location>
</feature>
<dbReference type="InterPro" id="IPR015421">
    <property type="entry name" value="PyrdxlP-dep_Trfase_major"/>
</dbReference>
<keyword evidence="8" id="KW-0746">Sphingolipid metabolism</keyword>
<evidence type="ECO:0000256" key="4">
    <source>
        <dbReference type="ARBA" id="ARBA00008392"/>
    </source>
</evidence>
<dbReference type="InterPro" id="IPR015424">
    <property type="entry name" value="PyrdxlP-dep_Trfase"/>
</dbReference>
<comment type="catalytic activity">
    <reaction evidence="11">
        <text>L-serine + hexadecanoyl-CoA + H(+) = 3-oxosphinganine + CO2 + CoA</text>
        <dbReference type="Rhea" id="RHEA:14761"/>
        <dbReference type="ChEBI" id="CHEBI:15378"/>
        <dbReference type="ChEBI" id="CHEBI:16526"/>
        <dbReference type="ChEBI" id="CHEBI:33384"/>
        <dbReference type="ChEBI" id="CHEBI:57287"/>
        <dbReference type="ChEBI" id="CHEBI:57379"/>
        <dbReference type="ChEBI" id="CHEBI:58299"/>
        <dbReference type="EC" id="2.3.1.50"/>
    </reaction>
</comment>
<dbReference type="FunFam" id="3.40.640.10:FF:000049">
    <property type="entry name" value="serine palmitoyltransferase 1 isoform X1"/>
    <property type="match status" value="1"/>
</dbReference>
<dbReference type="GO" id="GO:0005783">
    <property type="term" value="C:endoplasmic reticulum"/>
    <property type="evidence" value="ECO:0000318"/>
    <property type="project" value="GO_Central"/>
</dbReference>
<dbReference type="GO" id="GO:0030170">
    <property type="term" value="F:pyridoxal phosphate binding"/>
    <property type="evidence" value="ECO:0007669"/>
    <property type="project" value="InterPro"/>
</dbReference>
<feature type="transmembrane region" description="Helical" evidence="12">
    <location>
        <begin position="31"/>
        <end position="50"/>
    </location>
</feature>
<evidence type="ECO:0000256" key="13">
    <source>
        <dbReference type="SAM" id="SignalP"/>
    </source>
</evidence>
<comment type="cofactor">
    <cofactor evidence="1">
        <name>pyridoxal 5'-phosphate</name>
        <dbReference type="ChEBI" id="CHEBI:597326"/>
    </cofactor>
</comment>
<dbReference type="Gramene" id="Pp3c7_5350V3.2">
    <property type="protein sequence ID" value="Pp3c7_5350V3.2"/>
    <property type="gene ID" value="Pp3c7_5350"/>
</dbReference>
<keyword evidence="12" id="KW-1133">Transmembrane helix</keyword>
<feature type="signal peptide" evidence="13">
    <location>
        <begin position="1"/>
        <end position="15"/>
    </location>
</feature>
<evidence type="ECO:0000256" key="2">
    <source>
        <dbReference type="ARBA" id="ARBA00004760"/>
    </source>
</evidence>
<reference evidence="15 16" key="2">
    <citation type="journal article" date="2018" name="Plant J.">
        <title>The Physcomitrella patens chromosome-scale assembly reveals moss genome structure and evolution.</title>
        <authorList>
            <person name="Lang D."/>
            <person name="Ullrich K.K."/>
            <person name="Murat F."/>
            <person name="Fuchs J."/>
            <person name="Jenkins J."/>
            <person name="Haas F.B."/>
            <person name="Piednoel M."/>
            <person name="Gundlach H."/>
            <person name="Van Bel M."/>
            <person name="Meyberg R."/>
            <person name="Vives C."/>
            <person name="Morata J."/>
            <person name="Symeonidi A."/>
            <person name="Hiss M."/>
            <person name="Muchero W."/>
            <person name="Kamisugi Y."/>
            <person name="Saleh O."/>
            <person name="Blanc G."/>
            <person name="Decker E.L."/>
            <person name="van Gessel N."/>
            <person name="Grimwood J."/>
            <person name="Hayes R.D."/>
            <person name="Graham S.W."/>
            <person name="Gunter L.E."/>
            <person name="McDaniel S.F."/>
            <person name="Hoernstein S.N.W."/>
            <person name="Larsson A."/>
            <person name="Li F.W."/>
            <person name="Perroud P.F."/>
            <person name="Phillips J."/>
            <person name="Ranjan P."/>
            <person name="Rokshar D.S."/>
            <person name="Rothfels C.J."/>
            <person name="Schneider L."/>
            <person name="Shu S."/>
            <person name="Stevenson D.W."/>
            <person name="Thummler F."/>
            <person name="Tillich M."/>
            <person name="Villarreal Aguilar J.C."/>
            <person name="Widiez T."/>
            <person name="Wong G.K."/>
            <person name="Wymore A."/>
            <person name="Zhang Y."/>
            <person name="Zimmer A.D."/>
            <person name="Quatrano R.S."/>
            <person name="Mayer K.F.X."/>
            <person name="Goodstein D."/>
            <person name="Casacuberta J.M."/>
            <person name="Vandepoele K."/>
            <person name="Reski R."/>
            <person name="Cuming A.C."/>
            <person name="Tuskan G.A."/>
            <person name="Maumus F."/>
            <person name="Salse J."/>
            <person name="Schmutz J."/>
            <person name="Rensing S.A."/>
        </authorList>
    </citation>
    <scope>NUCLEOTIDE SEQUENCE [LARGE SCALE GENOMIC DNA]</scope>
    <source>
        <strain evidence="15 16">cv. Gransden 2004</strain>
    </source>
</reference>
<dbReference type="EC" id="2.3.1.50" evidence="5"/>
<reference evidence="15" key="3">
    <citation type="submission" date="2020-12" db="UniProtKB">
        <authorList>
            <consortium name="EnsemblPlants"/>
        </authorList>
    </citation>
    <scope>IDENTIFICATION</scope>
</reference>
<evidence type="ECO:0000313" key="16">
    <source>
        <dbReference type="Proteomes" id="UP000006727"/>
    </source>
</evidence>
<reference evidence="15 16" key="1">
    <citation type="journal article" date="2008" name="Science">
        <title>The Physcomitrella genome reveals evolutionary insights into the conquest of land by plants.</title>
        <authorList>
            <person name="Rensing S."/>
            <person name="Lang D."/>
            <person name="Zimmer A."/>
            <person name="Terry A."/>
            <person name="Salamov A."/>
            <person name="Shapiro H."/>
            <person name="Nishiyama T."/>
            <person name="Perroud P.-F."/>
            <person name="Lindquist E."/>
            <person name="Kamisugi Y."/>
            <person name="Tanahashi T."/>
            <person name="Sakakibara K."/>
            <person name="Fujita T."/>
            <person name="Oishi K."/>
            <person name="Shin-I T."/>
            <person name="Kuroki Y."/>
            <person name="Toyoda A."/>
            <person name="Suzuki Y."/>
            <person name="Hashimoto A."/>
            <person name="Yamaguchi K."/>
            <person name="Sugano A."/>
            <person name="Kohara Y."/>
            <person name="Fujiyama A."/>
            <person name="Anterola A."/>
            <person name="Aoki S."/>
            <person name="Ashton N."/>
            <person name="Barbazuk W.B."/>
            <person name="Barker E."/>
            <person name="Bennetzen J."/>
            <person name="Bezanilla M."/>
            <person name="Blankenship R."/>
            <person name="Cho S.H."/>
            <person name="Dutcher S."/>
            <person name="Estelle M."/>
            <person name="Fawcett J.A."/>
            <person name="Gundlach H."/>
            <person name="Hanada K."/>
            <person name="Heyl A."/>
            <person name="Hicks K.A."/>
            <person name="Hugh J."/>
            <person name="Lohr M."/>
            <person name="Mayer K."/>
            <person name="Melkozernov A."/>
            <person name="Murata T."/>
            <person name="Nelson D."/>
            <person name="Pils B."/>
            <person name="Prigge M."/>
            <person name="Reiss B."/>
            <person name="Renner T."/>
            <person name="Rombauts S."/>
            <person name="Rushton P."/>
            <person name="Sanderfoot A."/>
            <person name="Schween G."/>
            <person name="Shiu S.-H."/>
            <person name="Stueber K."/>
            <person name="Theodoulou F.L."/>
            <person name="Tu H."/>
            <person name="Van de Peer Y."/>
            <person name="Verrier P.J."/>
            <person name="Waters E."/>
            <person name="Wood A."/>
            <person name="Yang L."/>
            <person name="Cove D."/>
            <person name="Cuming A."/>
            <person name="Hasebe M."/>
            <person name="Lucas S."/>
            <person name="Mishler D.B."/>
            <person name="Reski R."/>
            <person name="Grigoriev I."/>
            <person name="Quatrano R.S."/>
            <person name="Boore J.L."/>
        </authorList>
    </citation>
    <scope>NUCLEOTIDE SEQUENCE [LARGE SCALE GENOMIC DNA]</scope>
    <source>
        <strain evidence="15 16">cv. Gransden 2004</strain>
    </source>
</reference>
<dbReference type="GO" id="GO:0046513">
    <property type="term" value="P:ceramide biosynthetic process"/>
    <property type="evidence" value="ECO:0000318"/>
    <property type="project" value="GO_Central"/>
</dbReference>
<protein>
    <recommendedName>
        <fullName evidence="5">serine C-palmitoyltransferase</fullName>
        <ecNumber evidence="5">2.3.1.50</ecNumber>
    </recommendedName>
</protein>
<dbReference type="GO" id="GO:0016020">
    <property type="term" value="C:membrane"/>
    <property type="evidence" value="ECO:0007669"/>
    <property type="project" value="GOC"/>
</dbReference>
<keyword evidence="13" id="KW-0732">Signal</keyword>
<keyword evidence="12" id="KW-0812">Transmembrane</keyword>
<proteinExistence type="inferred from homology"/>
<dbReference type="Gene3D" id="3.90.1150.10">
    <property type="entry name" value="Aspartate Aminotransferase, domain 1"/>
    <property type="match status" value="1"/>
</dbReference>
<dbReference type="FunCoup" id="A0A7I4FTW9">
    <property type="interactions" value="4662"/>
</dbReference>
<evidence type="ECO:0000256" key="6">
    <source>
        <dbReference type="ARBA" id="ARBA00022679"/>
    </source>
</evidence>
<dbReference type="PANTHER" id="PTHR13693">
    <property type="entry name" value="CLASS II AMINOTRANSFERASE/8-AMINO-7-OXONONANOATE SYNTHASE"/>
    <property type="match status" value="1"/>
</dbReference>